<feature type="transmembrane region" description="Helical" evidence="1">
    <location>
        <begin position="155"/>
        <end position="181"/>
    </location>
</feature>
<feature type="transmembrane region" description="Helical" evidence="1">
    <location>
        <begin position="236"/>
        <end position="256"/>
    </location>
</feature>
<keyword evidence="1" id="KW-0812">Transmembrane</keyword>
<feature type="transmembrane region" description="Helical" evidence="1">
    <location>
        <begin position="93"/>
        <end position="110"/>
    </location>
</feature>
<evidence type="ECO:0008006" key="4">
    <source>
        <dbReference type="Google" id="ProtNLM"/>
    </source>
</evidence>
<dbReference type="RefSeq" id="WP_067677266.1">
    <property type="nucleotide sequence ID" value="NZ_CP016591.1"/>
</dbReference>
<dbReference type="EMBL" id="CP016591">
    <property type="protein sequence ID" value="ANY19674.1"/>
    <property type="molecule type" value="Genomic_DNA"/>
</dbReference>
<keyword evidence="1" id="KW-1133">Transmembrane helix</keyword>
<feature type="transmembrane region" description="Helical" evidence="1">
    <location>
        <begin position="20"/>
        <end position="40"/>
    </location>
</feature>
<dbReference type="KEGG" id="ado:A6F68_01156"/>
<gene>
    <name evidence="2" type="ORF">A6F68_01156</name>
</gene>
<feature type="transmembrane region" description="Helical" evidence="1">
    <location>
        <begin position="60"/>
        <end position="81"/>
    </location>
</feature>
<keyword evidence="1" id="KW-0472">Membrane</keyword>
<evidence type="ECO:0000313" key="3">
    <source>
        <dbReference type="Proteomes" id="UP000092932"/>
    </source>
</evidence>
<organism evidence="2 3">
    <name type="scientific">Tsuneonella dongtanensis</name>
    <dbReference type="NCBI Taxonomy" id="692370"/>
    <lineage>
        <taxon>Bacteria</taxon>
        <taxon>Pseudomonadati</taxon>
        <taxon>Pseudomonadota</taxon>
        <taxon>Alphaproteobacteria</taxon>
        <taxon>Sphingomonadales</taxon>
        <taxon>Erythrobacteraceae</taxon>
        <taxon>Tsuneonella</taxon>
    </lineage>
</organism>
<feature type="transmembrane region" description="Helical" evidence="1">
    <location>
        <begin position="214"/>
        <end position="230"/>
    </location>
</feature>
<dbReference type="Proteomes" id="UP000092932">
    <property type="component" value="Chromosome"/>
</dbReference>
<proteinExistence type="predicted"/>
<name>A0A1B2AC47_9SPHN</name>
<dbReference type="AlphaFoldDB" id="A0A1B2AC47"/>
<dbReference type="STRING" id="692370.A6F68_01156"/>
<keyword evidence="3" id="KW-1185">Reference proteome</keyword>
<protein>
    <recommendedName>
        <fullName evidence="4">TspO/MBR family protein</fullName>
    </recommendedName>
</protein>
<evidence type="ECO:0000313" key="2">
    <source>
        <dbReference type="EMBL" id="ANY19674.1"/>
    </source>
</evidence>
<sequence>MSLHSDEAGASALRPVAQKVAVLMAVILQIGAGFLPRLGIGQEVGARSDTVDTLVTPAGWAFAIWGPLFAGAVLFSIYQLLPAQRADRLLDRVAWPAAGTFAANGVWSLYVQTAAIDAVSVVIIAASLACALIAYRRIARFERPLATRERWLVMLPLSALAAWLTAATIVNVTSALTFYGWGGNGSQPALAAAIIIVGGVIAALAVYRERGNPVYAAVFLYALFAIHADGGQRASLVAFATLAAALTVIFATVAALRHVDNRRRWFG</sequence>
<accession>A0A1B2AC47</accession>
<reference evidence="2 3" key="1">
    <citation type="submission" date="2016-07" db="EMBL/GenBank/DDBJ databases">
        <title>Complete genome sequence of Altererythrobacter dongtanensis KCTC 22672, a type strain with esterase isolated from tidal flat.</title>
        <authorList>
            <person name="Cheng H."/>
            <person name="Wu Y.-H."/>
            <person name="Zhou P."/>
            <person name="Huo Y.-Y."/>
            <person name="Wang C.-S."/>
            <person name="Xu X.-W."/>
        </authorList>
    </citation>
    <scope>NUCLEOTIDE SEQUENCE [LARGE SCALE GENOMIC DNA]</scope>
    <source>
        <strain evidence="2 3">KCTC 22672</strain>
    </source>
</reference>
<dbReference type="OrthoDB" id="5189031at2"/>
<evidence type="ECO:0000256" key="1">
    <source>
        <dbReference type="SAM" id="Phobius"/>
    </source>
</evidence>
<dbReference type="PANTHER" id="PTHR33802">
    <property type="entry name" value="SI:CH211-161H7.5-RELATED"/>
    <property type="match status" value="1"/>
</dbReference>
<dbReference type="PANTHER" id="PTHR33802:SF1">
    <property type="entry name" value="XK-RELATED PROTEIN"/>
    <property type="match status" value="1"/>
</dbReference>
<feature type="transmembrane region" description="Helical" evidence="1">
    <location>
        <begin position="187"/>
        <end position="207"/>
    </location>
</feature>
<feature type="transmembrane region" description="Helical" evidence="1">
    <location>
        <begin position="116"/>
        <end position="135"/>
    </location>
</feature>